<evidence type="ECO:0000313" key="2">
    <source>
        <dbReference type="EMBL" id="AWN65526.1"/>
    </source>
</evidence>
<dbReference type="RefSeq" id="WP_109990813.1">
    <property type="nucleotide sequence ID" value="NZ_CP028160.1"/>
</dbReference>
<dbReference type="EMBL" id="CP028160">
    <property type="protein sequence ID" value="AWN65526.1"/>
    <property type="molecule type" value="Genomic_DNA"/>
</dbReference>
<dbReference type="GeneID" id="89633102"/>
<name>A0A2Z3KDM6_LACLL</name>
<sequence>MAYTPKEWKDGDVITKEGLNNIEQGIANVPAGPKGDKGDTGAAGAKGATGPAGLSVKSLALTTTDGKVTAGTVTLSDDSTAPVTVTEA</sequence>
<gene>
    <name evidence="2" type="ORF">LL14B4_04785</name>
</gene>
<dbReference type="Proteomes" id="UP000245919">
    <property type="component" value="Chromosome"/>
</dbReference>
<organism evidence="2 3">
    <name type="scientific">Lactococcus lactis subsp. lactis</name>
    <name type="common">Streptococcus lactis</name>
    <dbReference type="NCBI Taxonomy" id="1360"/>
    <lineage>
        <taxon>Bacteria</taxon>
        <taxon>Bacillati</taxon>
        <taxon>Bacillota</taxon>
        <taxon>Bacilli</taxon>
        <taxon>Lactobacillales</taxon>
        <taxon>Streptococcaceae</taxon>
        <taxon>Lactococcus</taxon>
    </lineage>
</organism>
<feature type="region of interest" description="Disordered" evidence="1">
    <location>
        <begin position="26"/>
        <end position="50"/>
    </location>
</feature>
<feature type="compositionally biased region" description="Low complexity" evidence="1">
    <location>
        <begin position="40"/>
        <end position="50"/>
    </location>
</feature>
<protein>
    <submittedName>
        <fullName evidence="2">Uncharacterized protein</fullName>
    </submittedName>
</protein>
<evidence type="ECO:0000313" key="3">
    <source>
        <dbReference type="Proteomes" id="UP000245919"/>
    </source>
</evidence>
<proteinExistence type="predicted"/>
<dbReference type="Gene3D" id="1.20.5.320">
    <property type="entry name" value="6-Phosphogluconate Dehydrogenase, domain 3"/>
    <property type="match status" value="1"/>
</dbReference>
<dbReference type="AlphaFoldDB" id="A0A2Z3KDM6"/>
<reference evidence="2 3" key="1">
    <citation type="submission" date="2018-03" db="EMBL/GenBank/DDBJ databases">
        <title>Genome sequence of Lactococcus lactis strain 14B4 from almond drupe.</title>
        <authorList>
            <person name="Tran T.D."/>
            <person name="McGarvey J.A."/>
            <person name="Huynh S."/>
            <person name="Parker C.T."/>
        </authorList>
    </citation>
    <scope>NUCLEOTIDE SEQUENCE [LARGE SCALE GENOMIC DNA]</scope>
    <source>
        <strain evidence="2 3">14B4</strain>
    </source>
</reference>
<evidence type="ECO:0000256" key="1">
    <source>
        <dbReference type="SAM" id="MobiDB-lite"/>
    </source>
</evidence>
<accession>A0A2Z3KDM6</accession>